<dbReference type="AlphaFoldDB" id="A0A1X1V5P1"/>
<dbReference type="Pfam" id="PF02624">
    <property type="entry name" value="YcaO"/>
    <property type="match status" value="1"/>
</dbReference>
<dbReference type="PANTHER" id="PTHR37809:SF1">
    <property type="entry name" value="RIBOSOMAL PROTEIN S12 METHYLTHIOTRANSFERASE ACCESSORY FACTOR YCAO"/>
    <property type="match status" value="1"/>
</dbReference>
<protein>
    <recommendedName>
        <fullName evidence="1">YcaO domain-containing protein</fullName>
    </recommendedName>
</protein>
<reference evidence="2 3" key="1">
    <citation type="submission" date="2016-01" db="EMBL/GenBank/DDBJ databases">
        <title>The new phylogeny of the genus Mycobacterium.</title>
        <authorList>
            <person name="Tarcisio F."/>
            <person name="Conor M."/>
            <person name="Antonella G."/>
            <person name="Elisabetta G."/>
            <person name="Giulia F.S."/>
            <person name="Sara T."/>
            <person name="Anna F."/>
            <person name="Clotilde B."/>
            <person name="Roberto B."/>
            <person name="Veronica D.S."/>
            <person name="Fabio R."/>
            <person name="Monica P."/>
            <person name="Olivier J."/>
            <person name="Enrico T."/>
            <person name="Nicola S."/>
        </authorList>
    </citation>
    <scope>NUCLEOTIDE SEQUENCE [LARGE SCALE GENOMIC DNA]</scope>
    <source>
        <strain evidence="2 3">DSM 43505</strain>
    </source>
</reference>
<dbReference type="EMBL" id="LQOX01000128">
    <property type="protein sequence ID" value="ORV64394.1"/>
    <property type="molecule type" value="Genomic_DNA"/>
</dbReference>
<gene>
    <name evidence="2" type="ORF">AWC07_14245</name>
</gene>
<name>A0A1X1V5P1_MYCGS</name>
<comment type="caution">
    <text evidence="2">The sequence shown here is derived from an EMBL/GenBank/DDBJ whole genome shotgun (WGS) entry which is preliminary data.</text>
</comment>
<dbReference type="RefSeq" id="WP_051508113.1">
    <property type="nucleotide sequence ID" value="NZ_LQOX01000128.1"/>
</dbReference>
<dbReference type="PANTHER" id="PTHR37809">
    <property type="entry name" value="RIBOSOMAL PROTEIN S12 METHYLTHIOTRANSFERASE ACCESSORY FACTOR YCAO"/>
    <property type="match status" value="1"/>
</dbReference>
<accession>A0A1X1V5P1</accession>
<organism evidence="2 3">
    <name type="scientific">Mycobacterium gastri</name>
    <dbReference type="NCBI Taxonomy" id="1777"/>
    <lineage>
        <taxon>Bacteria</taxon>
        <taxon>Bacillati</taxon>
        <taxon>Actinomycetota</taxon>
        <taxon>Actinomycetes</taxon>
        <taxon>Mycobacteriales</taxon>
        <taxon>Mycobacteriaceae</taxon>
        <taxon>Mycobacterium</taxon>
    </lineage>
</organism>
<dbReference type="PROSITE" id="PS51664">
    <property type="entry name" value="YCAO"/>
    <property type="match status" value="1"/>
</dbReference>
<keyword evidence="3" id="KW-1185">Reference proteome</keyword>
<sequence>MFRPATVTGRRACPIRRPESPHAINEAIERDATSLLLIRSIVAATPTAPAFLDPETLPTELRTLLEQVQARIGREVWLIDVTTDLEVLSTLAYSPGPRGRYLRGYGASLSRRYSVYRALTELLEVQLTDRKVAERLECIELLKDQPVLQACAEVDLRPLAASARLVPYVETAAPSSPAEHLSQLLSQLANRGFTVYLNEAHRLSNGITAVHVHIPGLERFHMIVDGPAAVVPGRRGIAAVDVTAPACPV</sequence>
<evidence type="ECO:0000313" key="2">
    <source>
        <dbReference type="EMBL" id="ORV64394.1"/>
    </source>
</evidence>
<dbReference type="InterPro" id="IPR003776">
    <property type="entry name" value="YcaO-like_dom"/>
</dbReference>
<feature type="domain" description="YcaO" evidence="1">
    <location>
        <begin position="1"/>
        <end position="249"/>
    </location>
</feature>
<proteinExistence type="predicted"/>
<evidence type="ECO:0000313" key="3">
    <source>
        <dbReference type="Proteomes" id="UP000193738"/>
    </source>
</evidence>
<dbReference type="STRING" id="1777.AWC07_14245"/>
<evidence type="ECO:0000259" key="1">
    <source>
        <dbReference type="PROSITE" id="PS51664"/>
    </source>
</evidence>
<dbReference type="Proteomes" id="UP000193738">
    <property type="component" value="Unassembled WGS sequence"/>
</dbReference>
<dbReference type="Gene3D" id="3.30.160.660">
    <property type="match status" value="1"/>
</dbReference>